<protein>
    <submittedName>
        <fullName evidence="1">HEL074Cp</fullName>
    </submittedName>
</protein>
<dbReference type="OrthoDB" id="4062831at2759"/>
<keyword evidence="2" id="KW-1185">Reference proteome</keyword>
<reference evidence="1 2" key="1">
    <citation type="submission" date="2016-01" db="EMBL/GenBank/DDBJ databases">
        <title>Genome sequence of the yeast Holleya sinecauda.</title>
        <authorList>
            <person name="Dietrich F.S."/>
        </authorList>
    </citation>
    <scope>NUCLEOTIDE SEQUENCE [LARGE SCALE GENOMIC DNA]</scope>
    <source>
        <strain evidence="1 2">ATCC 58844</strain>
    </source>
</reference>
<evidence type="ECO:0000313" key="2">
    <source>
        <dbReference type="Proteomes" id="UP000243052"/>
    </source>
</evidence>
<dbReference type="EMBL" id="CP014245">
    <property type="protein sequence ID" value="AMD21206.1"/>
    <property type="molecule type" value="Genomic_DNA"/>
</dbReference>
<dbReference type="AlphaFoldDB" id="A0A0X8HST9"/>
<dbReference type="GeneID" id="28724484"/>
<dbReference type="Proteomes" id="UP000243052">
    <property type="component" value="Chromosome v"/>
</dbReference>
<gene>
    <name evidence="1" type="ORF">AW171_hschr53141</name>
</gene>
<sequence>MSNIIIDLEKLDDYKEGTGHTNKFCTIRIFAQYQGIAPDTTNSVSPKLRFTTVPYFNNKESWNKYYQLHIDEGCYHSQLIEQSPPQEGDVLDLRCGVQYGNIEILHFKRITVKELNRLRDFLITDTGRKFAAFTGIRTEF</sequence>
<dbReference type="RefSeq" id="XP_017988202.1">
    <property type="nucleotide sequence ID" value="XM_018132517.1"/>
</dbReference>
<organism evidence="1 2">
    <name type="scientific">Eremothecium sinecaudum</name>
    <dbReference type="NCBI Taxonomy" id="45286"/>
    <lineage>
        <taxon>Eukaryota</taxon>
        <taxon>Fungi</taxon>
        <taxon>Dikarya</taxon>
        <taxon>Ascomycota</taxon>
        <taxon>Saccharomycotina</taxon>
        <taxon>Saccharomycetes</taxon>
        <taxon>Saccharomycetales</taxon>
        <taxon>Saccharomycetaceae</taxon>
        <taxon>Eremothecium</taxon>
    </lineage>
</organism>
<evidence type="ECO:0000313" key="1">
    <source>
        <dbReference type="EMBL" id="AMD21206.1"/>
    </source>
</evidence>
<dbReference type="CDD" id="cd23707">
    <property type="entry name" value="Ten1_OBF"/>
    <property type="match status" value="1"/>
</dbReference>
<proteinExistence type="predicted"/>
<name>A0A0X8HST9_9SACH</name>
<accession>A0A0X8HST9</accession>